<dbReference type="EMBL" id="GGEC01000094">
    <property type="protein sequence ID" value="MBW80577.1"/>
    <property type="molecule type" value="Transcribed_RNA"/>
</dbReference>
<dbReference type="AlphaFoldDB" id="A0A2P2IHB6"/>
<name>A0A2P2IHB6_RHIMU</name>
<organism evidence="1">
    <name type="scientific">Rhizophora mucronata</name>
    <name type="common">Asiatic mangrove</name>
    <dbReference type="NCBI Taxonomy" id="61149"/>
    <lineage>
        <taxon>Eukaryota</taxon>
        <taxon>Viridiplantae</taxon>
        <taxon>Streptophyta</taxon>
        <taxon>Embryophyta</taxon>
        <taxon>Tracheophyta</taxon>
        <taxon>Spermatophyta</taxon>
        <taxon>Magnoliopsida</taxon>
        <taxon>eudicotyledons</taxon>
        <taxon>Gunneridae</taxon>
        <taxon>Pentapetalae</taxon>
        <taxon>rosids</taxon>
        <taxon>fabids</taxon>
        <taxon>Malpighiales</taxon>
        <taxon>Rhizophoraceae</taxon>
        <taxon>Rhizophora</taxon>
    </lineage>
</organism>
<sequence length="61" mass="6510">MSPVKSRGVLTLISEPSKSKSTEVLSLNPRIAGIPCHLGDHHAAPVDAFPMTPFQSNTNIL</sequence>
<reference evidence="1" key="1">
    <citation type="submission" date="2018-02" db="EMBL/GenBank/DDBJ databases">
        <title>Rhizophora mucronata_Transcriptome.</title>
        <authorList>
            <person name="Meera S.P."/>
            <person name="Sreeshan A."/>
            <person name="Augustine A."/>
        </authorList>
    </citation>
    <scope>NUCLEOTIDE SEQUENCE</scope>
    <source>
        <tissue evidence="1">Leaf</tissue>
    </source>
</reference>
<protein>
    <submittedName>
        <fullName evidence="1">Uncharacterized protein</fullName>
    </submittedName>
</protein>
<accession>A0A2P2IHB6</accession>
<evidence type="ECO:0000313" key="1">
    <source>
        <dbReference type="EMBL" id="MBW80577.1"/>
    </source>
</evidence>
<proteinExistence type="predicted"/>